<sequence>METELEFGYKVCLLFPGSYQLSGKSKIKRKSDYNDITLFELINPLPIPLLNGIGEAKLFMKPNNEHLFLEFLSDNHIHLVHVHTLMGLPIEFLLAAKRLKIKIIYTSHDYYGLCPQILAGDIEYLATNCDVSCSVCGDSPFSKKLLVAMQTKTYKLIKDTQVVKFLRKRKKNSVAAKKRQNYSTEENRNQIKLRNYYLQMFSLVDLFHFNSELAKVEFEKFLQCDGVVVPITHKSIEDRRKEYIVTKNEPLKITYLGPQEVYKGFNLIYNTFQRLLEENINDWHLNFYGDDREPKDYNDYYFSFKGRYQQQQLMEIFNCTDLLVVPSVWKETFGFVALEALSYGIPILFSTNVGSSELINDNVTGFIFNPDVNDLKVKIQELLENRELINQVNKNILNMDITFDMKRHTKRILELYRKAGYTE</sequence>
<protein>
    <recommendedName>
        <fullName evidence="1">Glycosyl transferase family 1 domain-containing protein</fullName>
    </recommendedName>
</protein>
<feature type="domain" description="Glycosyl transferase family 1" evidence="1">
    <location>
        <begin position="246"/>
        <end position="396"/>
    </location>
</feature>
<dbReference type="Proteomes" id="UP000067523">
    <property type="component" value="Chromosome"/>
</dbReference>
<dbReference type="PANTHER" id="PTHR45947:SF3">
    <property type="entry name" value="SULFOQUINOVOSYL TRANSFERASE SQD2"/>
    <property type="match status" value="1"/>
</dbReference>
<dbReference type="KEGG" id="erx:ATZ35_01545"/>
<reference evidence="3" key="1">
    <citation type="submission" date="2015-12" db="EMBL/GenBank/DDBJ databases">
        <authorList>
            <person name="Lauer A."/>
            <person name="Humrighouse B."/>
            <person name="Loparev V."/>
            <person name="Shewmaker P.L."/>
            <person name="Whitney A.M."/>
            <person name="McLaughlin R.W."/>
        </authorList>
    </citation>
    <scope>NUCLEOTIDE SEQUENCE [LARGE SCALE GENOMIC DNA]</scope>
    <source>
        <strain evidence="3">LMG 26678</strain>
    </source>
</reference>
<keyword evidence="3" id="KW-1185">Reference proteome</keyword>
<dbReference type="Gene3D" id="3.40.50.2000">
    <property type="entry name" value="Glycogen Phosphorylase B"/>
    <property type="match status" value="2"/>
</dbReference>
<dbReference type="GO" id="GO:0016757">
    <property type="term" value="F:glycosyltransferase activity"/>
    <property type="evidence" value="ECO:0007669"/>
    <property type="project" value="InterPro"/>
</dbReference>
<proteinExistence type="predicted"/>
<gene>
    <name evidence="2" type="ORF">ATZ35_01545</name>
</gene>
<evidence type="ECO:0000313" key="3">
    <source>
        <dbReference type="Proteomes" id="UP000067523"/>
    </source>
</evidence>
<dbReference type="AlphaFoldDB" id="A0A0U2WV42"/>
<dbReference type="InterPro" id="IPR050194">
    <property type="entry name" value="Glycosyltransferase_grp1"/>
</dbReference>
<accession>A0A0U2WV42</accession>
<dbReference type="EMBL" id="CP013655">
    <property type="protein sequence ID" value="ALS35882.1"/>
    <property type="molecule type" value="Genomic_DNA"/>
</dbReference>
<dbReference type="SUPFAM" id="SSF53756">
    <property type="entry name" value="UDP-Glycosyltransferase/glycogen phosphorylase"/>
    <property type="match status" value="1"/>
</dbReference>
<organism evidence="2 3">
    <name type="scientific">Enterococcus rotai</name>
    <dbReference type="NCBI Taxonomy" id="118060"/>
    <lineage>
        <taxon>Bacteria</taxon>
        <taxon>Bacillati</taxon>
        <taxon>Bacillota</taxon>
        <taxon>Bacilli</taxon>
        <taxon>Lactobacillales</taxon>
        <taxon>Enterococcaceae</taxon>
        <taxon>Enterococcus</taxon>
    </lineage>
</organism>
<dbReference type="InterPro" id="IPR001296">
    <property type="entry name" value="Glyco_trans_1"/>
</dbReference>
<dbReference type="Pfam" id="PF00534">
    <property type="entry name" value="Glycos_transf_1"/>
    <property type="match status" value="1"/>
</dbReference>
<dbReference type="STRING" id="118060.ATZ35_01545"/>
<evidence type="ECO:0000259" key="1">
    <source>
        <dbReference type="Pfam" id="PF00534"/>
    </source>
</evidence>
<evidence type="ECO:0000313" key="2">
    <source>
        <dbReference type="EMBL" id="ALS35882.1"/>
    </source>
</evidence>
<dbReference type="PANTHER" id="PTHR45947">
    <property type="entry name" value="SULFOQUINOVOSYL TRANSFERASE SQD2"/>
    <property type="match status" value="1"/>
</dbReference>
<name>A0A0U2WV42_9ENTE</name>